<reference evidence="2 3" key="1">
    <citation type="submission" date="2016-08" db="EMBL/GenBank/DDBJ databases">
        <title>A Parts List for Fungal Cellulosomes Revealed by Comparative Genomics.</title>
        <authorList>
            <consortium name="DOE Joint Genome Institute"/>
            <person name="Haitjema C.H."/>
            <person name="Gilmore S.P."/>
            <person name="Henske J.K."/>
            <person name="Solomon K.V."/>
            <person name="De Groot R."/>
            <person name="Kuo A."/>
            <person name="Mondo S.J."/>
            <person name="Salamov A.A."/>
            <person name="Labutti K."/>
            <person name="Zhao Z."/>
            <person name="Chiniquy J."/>
            <person name="Barry K."/>
            <person name="Brewer H.M."/>
            <person name="Purvine S.O."/>
            <person name="Wright A.T."/>
            <person name="Boxma B."/>
            <person name="Van Alen T."/>
            <person name="Hackstein J.H."/>
            <person name="Baker S.E."/>
            <person name="Grigoriev I.V."/>
            <person name="O'Malley M.A."/>
        </authorList>
    </citation>
    <scope>NUCLEOTIDE SEQUENCE [LARGE SCALE GENOMIC DNA]</scope>
    <source>
        <strain evidence="2 3">G1</strain>
    </source>
</reference>
<sequence>MLLQISFNGCLGGAGVGTFSGIWGAALGCIGGGIVNAGLGVWQSYESNEANNIAEEQMKQEKTIADDQMKQERDLAKQQEDHEIIMALAGTHTTGTTTTKGHSSRRKSYGYSFGGSRQKNYNENLSYDKSIDQSAQNTFELSSSTSEGTSKTKTINFSIPDNKCYVLTALPVFYSEVIIWATGNIDQYNITHINYNKSVNPIELSHFSGTAVECDKYIAPKEKILNNNGHLYITAKNIYKTINEQNVKYPTEYIKIVKDFIDDEKTDKSKIDVDKIKELISQYDDFNNHDLQKRFRVTSFTTSTKKSTSTTKFRPIISSSTSTKSTTSTTSTKNTSTTNSNTTTTTTITTTTNTNTTNTNNTNTNTSTTTTNSNTSTTTTNSNTSTTKTESNKSAQTTLPTYEKSKNDEYIIWDSLPKNLLFNVGYPDDTGYYLHIKDGETVFDGPTVTLYDGTGVKIWEITAGDDYKGYSYPKEYMYPLNFNTNLNEGLSLDQIDFSNLHTHTVIEPTVKDEYIESIEMKCGVSLDQNRALSSKKW</sequence>
<name>A0A1Y1ZF29_9FUNG</name>
<dbReference type="AlphaFoldDB" id="A0A1Y1ZF29"/>
<feature type="region of interest" description="Disordered" evidence="1">
    <location>
        <begin position="318"/>
        <end position="396"/>
    </location>
</feature>
<gene>
    <name evidence="2" type="ORF">LY90DRAFT_678202</name>
</gene>
<feature type="compositionally biased region" description="Low complexity" evidence="1">
    <location>
        <begin position="318"/>
        <end position="394"/>
    </location>
</feature>
<dbReference type="STRING" id="1754190.A0A1Y1ZF29"/>
<evidence type="ECO:0000256" key="1">
    <source>
        <dbReference type="SAM" id="MobiDB-lite"/>
    </source>
</evidence>
<evidence type="ECO:0000313" key="3">
    <source>
        <dbReference type="Proteomes" id="UP000193920"/>
    </source>
</evidence>
<dbReference type="EMBL" id="MCOG01000420">
    <property type="protein sequence ID" value="ORY08567.1"/>
    <property type="molecule type" value="Genomic_DNA"/>
</dbReference>
<keyword evidence="3" id="KW-1185">Reference proteome</keyword>
<accession>A0A1Y1ZF29</accession>
<proteinExistence type="predicted"/>
<dbReference type="OrthoDB" id="2140279at2759"/>
<evidence type="ECO:0000313" key="2">
    <source>
        <dbReference type="EMBL" id="ORY08567.1"/>
    </source>
</evidence>
<organism evidence="2 3">
    <name type="scientific">Neocallimastix californiae</name>
    <dbReference type="NCBI Taxonomy" id="1754190"/>
    <lineage>
        <taxon>Eukaryota</taxon>
        <taxon>Fungi</taxon>
        <taxon>Fungi incertae sedis</taxon>
        <taxon>Chytridiomycota</taxon>
        <taxon>Chytridiomycota incertae sedis</taxon>
        <taxon>Neocallimastigomycetes</taxon>
        <taxon>Neocallimastigales</taxon>
        <taxon>Neocallimastigaceae</taxon>
        <taxon>Neocallimastix</taxon>
    </lineage>
</organism>
<comment type="caution">
    <text evidence="2">The sequence shown here is derived from an EMBL/GenBank/DDBJ whole genome shotgun (WGS) entry which is preliminary data.</text>
</comment>
<protein>
    <submittedName>
        <fullName evidence="2">Uncharacterized protein</fullName>
    </submittedName>
</protein>
<dbReference type="Proteomes" id="UP000193920">
    <property type="component" value="Unassembled WGS sequence"/>
</dbReference>